<dbReference type="InterPro" id="IPR008972">
    <property type="entry name" value="Cupredoxin"/>
</dbReference>
<evidence type="ECO:0000313" key="9">
    <source>
        <dbReference type="EMBL" id="MFC3193007.1"/>
    </source>
</evidence>
<accession>A0ABV7J780</accession>
<dbReference type="EMBL" id="JBHRTS010000001">
    <property type="protein sequence ID" value="MFC3193007.1"/>
    <property type="molecule type" value="Genomic_DNA"/>
</dbReference>
<dbReference type="Pfam" id="PF00127">
    <property type="entry name" value="Copper-bind"/>
    <property type="match status" value="1"/>
</dbReference>
<reference evidence="10" key="1">
    <citation type="journal article" date="2019" name="Int. J. Syst. Evol. Microbiol.">
        <title>The Global Catalogue of Microorganisms (GCM) 10K type strain sequencing project: providing services to taxonomists for standard genome sequencing and annotation.</title>
        <authorList>
            <consortium name="The Broad Institute Genomics Platform"/>
            <consortium name="The Broad Institute Genome Sequencing Center for Infectious Disease"/>
            <person name="Wu L."/>
            <person name="Ma J."/>
        </authorList>
    </citation>
    <scope>NUCLEOTIDE SEQUENCE [LARGE SCALE GENOMIC DNA]</scope>
    <source>
        <strain evidence="10">KCTC 42953</strain>
    </source>
</reference>
<dbReference type="Gene3D" id="2.60.40.420">
    <property type="entry name" value="Cupredoxins - blue copper proteins"/>
    <property type="match status" value="2"/>
</dbReference>
<keyword evidence="7" id="KW-0732">Signal</keyword>
<dbReference type="Proteomes" id="UP001595533">
    <property type="component" value="Unassembled WGS sequence"/>
</dbReference>
<sequence length="232" mass="25008">MKNPQVTKYAQFWLLTLCMVSLTVSAAVHEVIVQDNSFSPATVVIEAGDTVRWINQGPGAHNIYAVGRFRCANGCEAEGGNGNPSNAAWVAEVTFRVPETIPYECQPHVNFGMVGTIVVNQPADAVVPEITANPDNTFSPTQLTIMQGDVVFFRNAGGEHNIHSNDDGLICADGCVGDGQNADADPTGFPWEFYHRFAQPGTVILQCDNPAHPAQLTTIEVISELIFSNGFD</sequence>
<evidence type="ECO:0000256" key="3">
    <source>
        <dbReference type="ARBA" id="ARBA00022723"/>
    </source>
</evidence>
<evidence type="ECO:0000256" key="7">
    <source>
        <dbReference type="SAM" id="SignalP"/>
    </source>
</evidence>
<evidence type="ECO:0000256" key="4">
    <source>
        <dbReference type="ARBA" id="ARBA00022982"/>
    </source>
</evidence>
<keyword evidence="5" id="KW-0186">Copper</keyword>
<comment type="caution">
    <text evidence="9">The sequence shown here is derived from an EMBL/GenBank/DDBJ whole genome shotgun (WGS) entry which is preliminary data.</text>
</comment>
<dbReference type="SUPFAM" id="SSF49503">
    <property type="entry name" value="Cupredoxins"/>
    <property type="match status" value="2"/>
</dbReference>
<feature type="domain" description="Blue (type 1) copper" evidence="8">
    <location>
        <begin position="37"/>
        <end position="120"/>
    </location>
</feature>
<keyword evidence="3" id="KW-0479">Metal-binding</keyword>
<dbReference type="PANTHER" id="PTHR34192:SF10">
    <property type="entry name" value="PLASTOCYANIN MAJOR ISOFORM, CHLOROPLASTIC-RELATED"/>
    <property type="match status" value="1"/>
</dbReference>
<proteinExistence type="predicted"/>
<comment type="subcellular location">
    <subcellularLocation>
        <location evidence="1">Membrane</location>
    </subcellularLocation>
</comment>
<gene>
    <name evidence="9" type="ORF">ACFODZ_02015</name>
</gene>
<keyword evidence="10" id="KW-1185">Reference proteome</keyword>
<dbReference type="PANTHER" id="PTHR34192">
    <property type="entry name" value="PLASTOCYANIN MAJOR ISOFORM, CHLOROPLASTIC-RELATED"/>
    <property type="match status" value="1"/>
</dbReference>
<evidence type="ECO:0000313" key="10">
    <source>
        <dbReference type="Proteomes" id="UP001595533"/>
    </source>
</evidence>
<evidence type="ECO:0000256" key="6">
    <source>
        <dbReference type="ARBA" id="ARBA00023136"/>
    </source>
</evidence>
<name>A0ABV7J780_9GAMM</name>
<evidence type="ECO:0000259" key="8">
    <source>
        <dbReference type="Pfam" id="PF00127"/>
    </source>
</evidence>
<keyword evidence="4" id="KW-0249">Electron transport</keyword>
<protein>
    <submittedName>
        <fullName evidence="9">Plastocyanin/azurin family copper-binding protein</fullName>
    </submittedName>
</protein>
<evidence type="ECO:0000256" key="2">
    <source>
        <dbReference type="ARBA" id="ARBA00022448"/>
    </source>
</evidence>
<keyword evidence="6" id="KW-0472">Membrane</keyword>
<keyword evidence="2" id="KW-0813">Transport</keyword>
<evidence type="ECO:0000256" key="5">
    <source>
        <dbReference type="ARBA" id="ARBA00023008"/>
    </source>
</evidence>
<feature type="chain" id="PRO_5047420478" evidence="7">
    <location>
        <begin position="27"/>
        <end position="232"/>
    </location>
</feature>
<feature type="signal peptide" evidence="7">
    <location>
        <begin position="1"/>
        <end position="26"/>
    </location>
</feature>
<dbReference type="RefSeq" id="WP_077409664.1">
    <property type="nucleotide sequence ID" value="NZ_JBHRTS010000001.1"/>
</dbReference>
<dbReference type="InterPro" id="IPR000923">
    <property type="entry name" value="BlueCu_1"/>
</dbReference>
<evidence type="ECO:0000256" key="1">
    <source>
        <dbReference type="ARBA" id="ARBA00004370"/>
    </source>
</evidence>
<organism evidence="9 10">
    <name type="scientific">Marinicella sediminis</name>
    <dbReference type="NCBI Taxonomy" id="1792834"/>
    <lineage>
        <taxon>Bacteria</taxon>
        <taxon>Pseudomonadati</taxon>
        <taxon>Pseudomonadota</taxon>
        <taxon>Gammaproteobacteria</taxon>
        <taxon>Lysobacterales</taxon>
        <taxon>Marinicellaceae</taxon>
        <taxon>Marinicella</taxon>
    </lineage>
</organism>